<keyword evidence="4" id="KW-1185">Reference proteome</keyword>
<evidence type="ECO:0000259" key="2">
    <source>
        <dbReference type="Pfam" id="PF13786"/>
    </source>
</evidence>
<organism evidence="3 4">
    <name type="scientific">Lysinibacillus xylanilyticus</name>
    <dbReference type="NCBI Taxonomy" id="582475"/>
    <lineage>
        <taxon>Bacteria</taxon>
        <taxon>Bacillati</taxon>
        <taxon>Bacillota</taxon>
        <taxon>Bacilli</taxon>
        <taxon>Bacillales</taxon>
        <taxon>Bacillaceae</taxon>
        <taxon>Lysinibacillus</taxon>
    </lineage>
</organism>
<dbReference type="InterPro" id="IPR025436">
    <property type="entry name" value="DUF4179"/>
</dbReference>
<gene>
    <name evidence="3" type="ORF">AB1300_01150</name>
</gene>
<dbReference type="Pfam" id="PF13786">
    <property type="entry name" value="DUF4179"/>
    <property type="match status" value="1"/>
</dbReference>
<reference evidence="3 4" key="1">
    <citation type="submission" date="2024-07" db="EMBL/GenBank/DDBJ databases">
        <title>Characterization of a bacterium isolated from hydrolysated instant sea cucumber by whole-genome sequencing and metabolomics.</title>
        <authorList>
            <person name="Luo X."/>
            <person name="Zhang Z."/>
            <person name="Zheng Z."/>
            <person name="Zhang W."/>
            <person name="Ming T."/>
            <person name="Jiao L."/>
            <person name="Su X."/>
            <person name="Kong F."/>
            <person name="Xu J."/>
        </authorList>
    </citation>
    <scope>NUCLEOTIDE SEQUENCE [LARGE SCALE GENOMIC DNA]</scope>
    <source>
        <strain evidence="3 4">XL-2024</strain>
    </source>
</reference>
<keyword evidence="1" id="KW-0812">Transmembrane</keyword>
<accession>A0ABV3VQT0</accession>
<protein>
    <submittedName>
        <fullName evidence="3">DUF4179 domain-containing protein</fullName>
    </submittedName>
</protein>
<sequence>MKRNADDLVREDMNKEQELPASIRSAFDQSYEQIRQQPKKKAKKSWLKPVSAAVAALVLSSAVLLTNDTALAKLQAFLGINDLGLETAVENGDLQYIGQTQESENITITLANFFADAYRLGLQLTIESDHISKDNLNYISFEYRLFDADGKEINALVSDTKEIAGPGIYSGGEFQLTDVKNNIATLELLEESTTTTAPSLEGAQLVVEAVHFFNKDGGITSFDGKWAFDLTSANVVKQVYVAENSVPGLTLEQATITNGSMQVSYKINGINEDENDIFETALVNGNGESFYAKSANVERLNEEQQTVISLVFPYSVWNEQSSLALKVKGYEELKLVEKE</sequence>
<feature type="transmembrane region" description="Helical" evidence="1">
    <location>
        <begin position="45"/>
        <end position="65"/>
    </location>
</feature>
<comment type="caution">
    <text evidence="3">The sequence shown here is derived from an EMBL/GenBank/DDBJ whole genome shotgun (WGS) entry which is preliminary data.</text>
</comment>
<keyword evidence="1" id="KW-0472">Membrane</keyword>
<feature type="domain" description="DUF4179" evidence="2">
    <location>
        <begin position="43"/>
        <end position="128"/>
    </location>
</feature>
<evidence type="ECO:0000313" key="4">
    <source>
        <dbReference type="Proteomes" id="UP001558534"/>
    </source>
</evidence>
<name>A0ABV3VQT0_9BACI</name>
<dbReference type="EMBL" id="JBFRHK010000001">
    <property type="protein sequence ID" value="MEX3743733.1"/>
    <property type="molecule type" value="Genomic_DNA"/>
</dbReference>
<dbReference type="RefSeq" id="WP_368634769.1">
    <property type="nucleotide sequence ID" value="NZ_JBFRHK010000001.1"/>
</dbReference>
<proteinExistence type="predicted"/>
<dbReference type="Gene3D" id="2.60.40.1630">
    <property type="entry name" value="bacillus anthracis domain"/>
    <property type="match status" value="1"/>
</dbReference>
<evidence type="ECO:0000256" key="1">
    <source>
        <dbReference type="SAM" id="Phobius"/>
    </source>
</evidence>
<dbReference type="Proteomes" id="UP001558534">
    <property type="component" value="Unassembled WGS sequence"/>
</dbReference>
<evidence type="ECO:0000313" key="3">
    <source>
        <dbReference type="EMBL" id="MEX3743733.1"/>
    </source>
</evidence>
<keyword evidence="1" id="KW-1133">Transmembrane helix</keyword>